<keyword evidence="2" id="KW-1185">Reference proteome</keyword>
<dbReference type="EMBL" id="AVOT02035904">
    <property type="protein sequence ID" value="MBW0530331.1"/>
    <property type="molecule type" value="Genomic_DNA"/>
</dbReference>
<organism evidence="1 2">
    <name type="scientific">Austropuccinia psidii MF-1</name>
    <dbReference type="NCBI Taxonomy" id="1389203"/>
    <lineage>
        <taxon>Eukaryota</taxon>
        <taxon>Fungi</taxon>
        <taxon>Dikarya</taxon>
        <taxon>Basidiomycota</taxon>
        <taxon>Pucciniomycotina</taxon>
        <taxon>Pucciniomycetes</taxon>
        <taxon>Pucciniales</taxon>
        <taxon>Sphaerophragmiaceae</taxon>
        <taxon>Austropuccinia</taxon>
    </lineage>
</organism>
<dbReference type="Proteomes" id="UP000765509">
    <property type="component" value="Unassembled WGS sequence"/>
</dbReference>
<evidence type="ECO:0000313" key="2">
    <source>
        <dbReference type="Proteomes" id="UP000765509"/>
    </source>
</evidence>
<accession>A0A9Q3F4L9</accession>
<sequence>MNYSHEKRRENPEKDLFIRDQIKEAELNQELTEKMKERFIDLLYQYKDAFATGKDPLIAIVGHEVDIIPNLEKSYPPLLRRPAFPASPQAREALEVHTNELMDLKV</sequence>
<gene>
    <name evidence="1" type="ORF">O181_070046</name>
</gene>
<evidence type="ECO:0000313" key="1">
    <source>
        <dbReference type="EMBL" id="MBW0530331.1"/>
    </source>
</evidence>
<name>A0A9Q3F4L9_9BASI</name>
<comment type="caution">
    <text evidence="1">The sequence shown here is derived from an EMBL/GenBank/DDBJ whole genome shotgun (WGS) entry which is preliminary data.</text>
</comment>
<reference evidence="1" key="1">
    <citation type="submission" date="2021-03" db="EMBL/GenBank/DDBJ databases">
        <title>Draft genome sequence of rust myrtle Austropuccinia psidii MF-1, a brazilian biotype.</title>
        <authorList>
            <person name="Quecine M.C."/>
            <person name="Pachon D.M.R."/>
            <person name="Bonatelli M.L."/>
            <person name="Correr F.H."/>
            <person name="Franceschini L.M."/>
            <person name="Leite T.F."/>
            <person name="Margarido G.R.A."/>
            <person name="Almeida C.A."/>
            <person name="Ferrarezi J.A."/>
            <person name="Labate C.A."/>
        </authorList>
    </citation>
    <scope>NUCLEOTIDE SEQUENCE</scope>
    <source>
        <strain evidence="1">MF-1</strain>
    </source>
</reference>
<dbReference type="OrthoDB" id="3250101at2759"/>
<proteinExistence type="predicted"/>
<dbReference type="AlphaFoldDB" id="A0A9Q3F4L9"/>
<protein>
    <submittedName>
        <fullName evidence="1">Uncharacterized protein</fullName>
    </submittedName>
</protein>